<keyword evidence="4" id="KW-1185">Reference proteome</keyword>
<dbReference type="RefSeq" id="WP_070015570.1">
    <property type="nucleotide sequence ID" value="NZ_LJGW01000110.1"/>
</dbReference>
<reference evidence="3 4" key="1">
    <citation type="journal article" date="2016" name="Front. Microbiol.">
        <title>Comparative Genomics Analysis of Streptomyces Species Reveals Their Adaptation to the Marine Environment and Their Diversity at the Genomic Level.</title>
        <authorList>
            <person name="Tian X."/>
            <person name="Zhang Z."/>
            <person name="Yang T."/>
            <person name="Chen M."/>
            <person name="Li J."/>
            <person name="Chen F."/>
            <person name="Yang J."/>
            <person name="Li W."/>
            <person name="Zhang B."/>
            <person name="Zhang Z."/>
            <person name="Wu J."/>
            <person name="Zhang C."/>
            <person name="Long L."/>
            <person name="Xiao J."/>
        </authorList>
    </citation>
    <scope>NUCLEOTIDE SEQUENCE [LARGE SCALE GENOMIC DNA]</scope>
    <source>
        <strain evidence="3 4">SCSIO 10429</strain>
    </source>
</reference>
<sequence length="297" mass="30470">METSSNDVVVGVDGSPSSLDAAAHAAGEAALHGVGLQVVHVLNWPSAPLLSGAALAGSVTEALVDEAEGYVGEAVERARSAEPGIEVTGSVVQGEPLPVLGRLSRTATLMVVGSRGLGSFAGMLLGSVAVHLAAHARCPVLVLRGRPEPAGPVMVGVDGSPANRCAIDFAFAEASLRGADLMAAHVWSEWSAPPVPPRDPSEAYARKPGELRDEEEALLSEALSGLGERYPDVRAERHVVRGRVRESLIDASKGARMLVVGARGLGGFTGMLLGSVSQAALHHAHCPVVVVPAEDGH</sequence>
<evidence type="ECO:0000313" key="4">
    <source>
        <dbReference type="Proteomes" id="UP000176005"/>
    </source>
</evidence>
<evidence type="ECO:0000256" key="1">
    <source>
        <dbReference type="ARBA" id="ARBA00008791"/>
    </source>
</evidence>
<dbReference type="Proteomes" id="UP000176005">
    <property type="component" value="Unassembled WGS sequence"/>
</dbReference>
<proteinExistence type="inferred from homology"/>
<dbReference type="EMBL" id="LJGW01000110">
    <property type="protein sequence ID" value="OEV12936.1"/>
    <property type="molecule type" value="Genomic_DNA"/>
</dbReference>
<dbReference type="PATRIC" id="fig|518642.10.peg.7359"/>
<dbReference type="InterPro" id="IPR014729">
    <property type="entry name" value="Rossmann-like_a/b/a_fold"/>
</dbReference>
<evidence type="ECO:0000313" key="3">
    <source>
        <dbReference type="EMBL" id="OEV12936.1"/>
    </source>
</evidence>
<dbReference type="Gene3D" id="3.40.50.620">
    <property type="entry name" value="HUPs"/>
    <property type="match status" value="2"/>
</dbReference>
<protein>
    <submittedName>
        <fullName evidence="3">Universal stress protein UspA</fullName>
    </submittedName>
</protein>
<dbReference type="PANTHER" id="PTHR46268">
    <property type="entry name" value="STRESS RESPONSE PROTEIN NHAX"/>
    <property type="match status" value="1"/>
</dbReference>
<dbReference type="AlphaFoldDB" id="A0A1E7L9R7"/>
<dbReference type="PRINTS" id="PR01438">
    <property type="entry name" value="UNVRSLSTRESS"/>
</dbReference>
<dbReference type="SUPFAM" id="SSF52402">
    <property type="entry name" value="Adenine nucleotide alpha hydrolases-like"/>
    <property type="match status" value="2"/>
</dbReference>
<gene>
    <name evidence="3" type="ORF">AN218_06020</name>
</gene>
<comment type="similarity">
    <text evidence="1">Belongs to the universal stress protein A family.</text>
</comment>
<accession>A0A1E7L9R7</accession>
<comment type="caution">
    <text evidence="3">The sequence shown here is derived from an EMBL/GenBank/DDBJ whole genome shotgun (WGS) entry which is preliminary data.</text>
</comment>
<evidence type="ECO:0000259" key="2">
    <source>
        <dbReference type="Pfam" id="PF00582"/>
    </source>
</evidence>
<dbReference type="InterPro" id="IPR006015">
    <property type="entry name" value="Universal_stress_UspA"/>
</dbReference>
<dbReference type="Pfam" id="PF00582">
    <property type="entry name" value="Usp"/>
    <property type="match status" value="2"/>
</dbReference>
<dbReference type="PANTHER" id="PTHR46268:SF6">
    <property type="entry name" value="UNIVERSAL STRESS PROTEIN UP12"/>
    <property type="match status" value="1"/>
</dbReference>
<organism evidence="3 4">
    <name type="scientific">Streptomyces nanshensis</name>
    <dbReference type="NCBI Taxonomy" id="518642"/>
    <lineage>
        <taxon>Bacteria</taxon>
        <taxon>Bacillati</taxon>
        <taxon>Actinomycetota</taxon>
        <taxon>Actinomycetes</taxon>
        <taxon>Kitasatosporales</taxon>
        <taxon>Streptomycetaceae</taxon>
        <taxon>Streptomyces</taxon>
    </lineage>
</organism>
<feature type="domain" description="UspA" evidence="2">
    <location>
        <begin position="152"/>
        <end position="292"/>
    </location>
</feature>
<name>A0A1E7L9R7_9ACTN</name>
<dbReference type="InterPro" id="IPR006016">
    <property type="entry name" value="UspA"/>
</dbReference>
<feature type="domain" description="UspA" evidence="2">
    <location>
        <begin position="8"/>
        <end position="144"/>
    </location>
</feature>